<dbReference type="PANTHER" id="PTHR12773:SF0">
    <property type="entry name" value="MULTIFUNCTIONAL METHYLTRANSFERASE SUBUNIT TRM112-LIKE PROTEIN"/>
    <property type="match status" value="1"/>
</dbReference>
<evidence type="ECO:0000256" key="1">
    <source>
        <dbReference type="ARBA" id="ARBA00004123"/>
    </source>
</evidence>
<dbReference type="GO" id="GO:0005634">
    <property type="term" value="C:nucleus"/>
    <property type="evidence" value="ECO:0007669"/>
    <property type="project" value="UniProtKB-SubCell"/>
</dbReference>
<dbReference type="Pfam" id="PF03966">
    <property type="entry name" value="Trm112p"/>
    <property type="match status" value="1"/>
</dbReference>
<reference evidence="9" key="1">
    <citation type="journal article" date="2015" name="Genome Announc.">
        <title>Genome sequence of the AIDS-associated pathogen Penicillium marneffei (ATCC18224) and its near taxonomic relative Talaromyces stipitatus (ATCC10500).</title>
        <authorList>
            <person name="Nierman W.C."/>
            <person name="Fedorova-Abrams N.D."/>
            <person name="Andrianopoulos A."/>
        </authorList>
    </citation>
    <scope>NUCLEOTIDE SEQUENCE [LARGE SCALE GENOMIC DNA]</scope>
    <source>
        <strain evidence="9">ATCC 10500 / CBS 375.48 / QM 6759 / NRRL 1006</strain>
    </source>
</reference>
<evidence type="ECO:0000313" key="8">
    <source>
        <dbReference type="EMBL" id="EED20349.1"/>
    </source>
</evidence>
<evidence type="ECO:0000256" key="6">
    <source>
        <dbReference type="ARBA" id="ARBA00069342"/>
    </source>
</evidence>
<dbReference type="GO" id="GO:0000470">
    <property type="term" value="P:maturation of LSU-rRNA"/>
    <property type="evidence" value="ECO:0007669"/>
    <property type="project" value="EnsemblFungi"/>
</dbReference>
<dbReference type="FunCoup" id="B8M7C9">
    <property type="interactions" value="852"/>
</dbReference>
<dbReference type="EMBL" id="EQ962654">
    <property type="protein sequence ID" value="EED20349.1"/>
    <property type="molecule type" value="Genomic_DNA"/>
</dbReference>
<dbReference type="RefSeq" id="XP_002480783.1">
    <property type="nucleotide sequence ID" value="XM_002480738.1"/>
</dbReference>
<dbReference type="PhylomeDB" id="B8M7C9"/>
<evidence type="ECO:0000256" key="2">
    <source>
        <dbReference type="ARBA" id="ARBA00004496"/>
    </source>
</evidence>
<comment type="similarity">
    <text evidence="3">Belongs to the TRM112 family.</text>
</comment>
<dbReference type="GO" id="GO:0016435">
    <property type="term" value="F:rRNA (guanine) methyltransferase activity"/>
    <property type="evidence" value="ECO:0007669"/>
    <property type="project" value="EnsemblFungi"/>
</dbReference>
<dbReference type="GO" id="GO:0043528">
    <property type="term" value="C:tRNA (m2G10) methyltransferase complex"/>
    <property type="evidence" value="ECO:0007669"/>
    <property type="project" value="EnsemblFungi"/>
</dbReference>
<evidence type="ECO:0000256" key="3">
    <source>
        <dbReference type="ARBA" id="ARBA00007980"/>
    </source>
</evidence>
<dbReference type="GO" id="GO:0008276">
    <property type="term" value="F:protein methyltransferase activity"/>
    <property type="evidence" value="ECO:0007669"/>
    <property type="project" value="EnsemblFungi"/>
</dbReference>
<dbReference type="AlphaFoldDB" id="B8M7C9"/>
<dbReference type="STRING" id="441959.B8M7C9"/>
<dbReference type="GO" id="GO:0030488">
    <property type="term" value="P:tRNA methylation"/>
    <property type="evidence" value="ECO:0007669"/>
    <property type="project" value="EnsemblFungi"/>
</dbReference>
<keyword evidence="9" id="KW-1185">Reference proteome</keyword>
<dbReference type="VEuPathDB" id="FungiDB:TSTA_035750"/>
<dbReference type="GO" id="GO:0046982">
    <property type="term" value="F:protein heterodimerization activity"/>
    <property type="evidence" value="ECO:0007669"/>
    <property type="project" value="InterPro"/>
</dbReference>
<accession>B8M7C9</accession>
<dbReference type="OrthoDB" id="2187549at2759"/>
<dbReference type="GO" id="GO:0005737">
    <property type="term" value="C:cytoplasm"/>
    <property type="evidence" value="ECO:0007669"/>
    <property type="project" value="UniProtKB-SubCell"/>
</dbReference>
<dbReference type="InterPro" id="IPR005651">
    <property type="entry name" value="Trm112-like"/>
</dbReference>
<keyword evidence="5" id="KW-0539">Nucleus</keyword>
<dbReference type="GeneID" id="8107525"/>
<keyword evidence="8" id="KW-0808">Transferase</keyword>
<dbReference type="FunFam" id="2.20.25.10:FF:000021">
    <property type="entry name" value="Multifunctional methyltransferase subunit trm112"/>
    <property type="match status" value="1"/>
</dbReference>
<organism evidence="8 9">
    <name type="scientific">Talaromyces stipitatus (strain ATCC 10500 / CBS 375.48 / QM 6759 / NRRL 1006)</name>
    <name type="common">Penicillium stipitatum</name>
    <dbReference type="NCBI Taxonomy" id="441959"/>
    <lineage>
        <taxon>Eukaryota</taxon>
        <taxon>Fungi</taxon>
        <taxon>Dikarya</taxon>
        <taxon>Ascomycota</taxon>
        <taxon>Pezizomycotina</taxon>
        <taxon>Eurotiomycetes</taxon>
        <taxon>Eurotiomycetidae</taxon>
        <taxon>Eurotiales</taxon>
        <taxon>Trichocomaceae</taxon>
        <taxon>Talaromyces</taxon>
        <taxon>Talaromyces sect. Talaromyces</taxon>
    </lineage>
</organism>
<dbReference type="GO" id="GO:0070476">
    <property type="term" value="P:rRNA (guanine-N7)-methylation"/>
    <property type="evidence" value="ECO:0007669"/>
    <property type="project" value="EnsemblFungi"/>
</dbReference>
<name>B8M7C9_TALSN</name>
<dbReference type="eggNOG" id="KOG1088">
    <property type="taxonomic scope" value="Eukaryota"/>
</dbReference>
<keyword evidence="8" id="KW-0489">Methyltransferase</keyword>
<dbReference type="Gene3D" id="2.20.25.10">
    <property type="match status" value="1"/>
</dbReference>
<dbReference type="GO" id="GO:0030490">
    <property type="term" value="P:maturation of SSU-rRNA"/>
    <property type="evidence" value="ECO:0007669"/>
    <property type="project" value="EnsemblFungi"/>
</dbReference>
<keyword evidence="4" id="KW-0963">Cytoplasm</keyword>
<dbReference type="GO" id="GO:0160102">
    <property type="term" value="F:tRNA (guanine(10)-N2)-methyltransferase activity"/>
    <property type="evidence" value="ECO:0007669"/>
    <property type="project" value="EnsemblFungi"/>
</dbReference>
<dbReference type="GO" id="GO:0002098">
    <property type="term" value="P:tRNA wobble uridine modification"/>
    <property type="evidence" value="ECO:0007669"/>
    <property type="project" value="EnsemblFungi"/>
</dbReference>
<dbReference type="InParanoid" id="B8M7C9"/>
<evidence type="ECO:0000256" key="5">
    <source>
        <dbReference type="ARBA" id="ARBA00023242"/>
    </source>
</evidence>
<evidence type="ECO:0000256" key="4">
    <source>
        <dbReference type="ARBA" id="ARBA00022490"/>
    </source>
</evidence>
<evidence type="ECO:0000256" key="7">
    <source>
        <dbReference type="ARBA" id="ARBA00083044"/>
    </source>
</evidence>
<protein>
    <recommendedName>
        <fullName evidence="6">Multifunctional methyltransferase subunit trm112</fullName>
    </recommendedName>
    <alternativeName>
        <fullName evidence="7">eRF1 methyltransferase subunit trm112</fullName>
    </alternativeName>
</protein>
<dbReference type="Proteomes" id="UP000001745">
    <property type="component" value="Unassembled WGS sequence"/>
</dbReference>
<dbReference type="InterPro" id="IPR039127">
    <property type="entry name" value="Trm112"/>
</dbReference>
<dbReference type="PANTHER" id="PTHR12773">
    <property type="entry name" value="UPF0315 PROTEIN-RELATED"/>
    <property type="match status" value="1"/>
</dbReference>
<gene>
    <name evidence="8" type="ORF">TSTA_035750</name>
</gene>
<dbReference type="HOGENOM" id="CLU_086140_0_0_1"/>
<proteinExistence type="inferred from homology"/>
<dbReference type="OMA" id="NMLTSKC"/>
<comment type="subcellular location">
    <subcellularLocation>
        <location evidence="2">Cytoplasm</location>
    </subcellularLocation>
    <subcellularLocation>
        <location evidence="1">Nucleus</location>
    </subcellularLocation>
</comment>
<evidence type="ECO:0000313" key="9">
    <source>
        <dbReference type="Proteomes" id="UP000001745"/>
    </source>
</evidence>
<dbReference type="GO" id="GO:0035657">
    <property type="term" value="C:eRF1 methyltransferase complex"/>
    <property type="evidence" value="ECO:0007669"/>
    <property type="project" value="EnsemblFungi"/>
</dbReference>
<sequence>MKVITVNFLTCAVKSCRASPASTPLHFKDAELEQQELDFNPDLIRNILPRIDWDSLRITAQELGFPDISSIKPSDDQIDESMLKDLHKLLMETQVVEGKLCCANCGHEYQIKEGIANFLLPSHLV</sequence>